<dbReference type="EMBL" id="BLKW01000004">
    <property type="protein sequence ID" value="GFG75842.1"/>
    <property type="molecule type" value="Genomic_DNA"/>
</dbReference>
<gene>
    <name evidence="2" type="ORF">MBOT_32070</name>
</gene>
<dbReference type="Pfam" id="PF03551">
    <property type="entry name" value="PadR"/>
    <property type="match status" value="1"/>
</dbReference>
<dbReference type="InterPro" id="IPR005149">
    <property type="entry name" value="Tscrpt_reg_PadR_N"/>
</dbReference>
<dbReference type="SUPFAM" id="SSF46785">
    <property type="entry name" value="Winged helix' DNA-binding domain"/>
    <property type="match status" value="1"/>
</dbReference>
<accession>A0A7I9Y187</accession>
<protein>
    <recommendedName>
        <fullName evidence="1">Transcription regulator PadR N-terminal domain-containing protein</fullName>
    </recommendedName>
</protein>
<dbReference type="InterPro" id="IPR036388">
    <property type="entry name" value="WH-like_DNA-bd_sf"/>
</dbReference>
<name>A0A7I9Y187_9MYCO</name>
<dbReference type="PANTHER" id="PTHR43252:SF2">
    <property type="entry name" value="TRANSCRIPTION REGULATOR, PADR-LIKE FAMILY"/>
    <property type="match status" value="1"/>
</dbReference>
<dbReference type="AlphaFoldDB" id="A0A7I9Y187"/>
<evidence type="ECO:0000259" key="1">
    <source>
        <dbReference type="Pfam" id="PF03551"/>
    </source>
</evidence>
<reference evidence="2 3" key="1">
    <citation type="journal article" date="2019" name="Emerg. Microbes Infect.">
        <title>Comprehensive subspecies identification of 175 nontuberculous mycobacteria species based on 7547 genomic profiles.</title>
        <authorList>
            <person name="Matsumoto Y."/>
            <person name="Kinjo T."/>
            <person name="Motooka D."/>
            <person name="Nabeya D."/>
            <person name="Jung N."/>
            <person name="Uechi K."/>
            <person name="Horii T."/>
            <person name="Iida T."/>
            <person name="Fujita J."/>
            <person name="Nakamura S."/>
        </authorList>
    </citation>
    <scope>NUCLEOTIDE SEQUENCE [LARGE SCALE GENOMIC DNA]</scope>
    <source>
        <strain evidence="2 3">JCM 17322</strain>
    </source>
</reference>
<organism evidence="2 3">
    <name type="scientific">Mycobacterium botniense</name>
    <dbReference type="NCBI Taxonomy" id="84962"/>
    <lineage>
        <taxon>Bacteria</taxon>
        <taxon>Bacillati</taxon>
        <taxon>Actinomycetota</taxon>
        <taxon>Actinomycetes</taxon>
        <taxon>Mycobacteriales</taxon>
        <taxon>Mycobacteriaceae</taxon>
        <taxon>Mycobacterium</taxon>
    </lineage>
</organism>
<sequence length="126" mass="13969">MHGYEMIQEIAARTHDLWRPSPGSIYPTLQLLDEEGLIVGSESRGSQKLFELTDKGRAAAATIKTPPWTQIAEAVDSAHVNLRELLDELIGAVRAVYATAPDQLQRVVTILKNARRDIYTLLAESD</sequence>
<comment type="caution">
    <text evidence="2">The sequence shown here is derived from an EMBL/GenBank/DDBJ whole genome shotgun (WGS) entry which is preliminary data.</text>
</comment>
<dbReference type="PANTHER" id="PTHR43252">
    <property type="entry name" value="TRANSCRIPTIONAL REGULATOR YQJI"/>
    <property type="match status" value="1"/>
</dbReference>
<dbReference type="Gene3D" id="1.10.10.10">
    <property type="entry name" value="Winged helix-like DNA-binding domain superfamily/Winged helix DNA-binding domain"/>
    <property type="match status" value="1"/>
</dbReference>
<evidence type="ECO:0000313" key="3">
    <source>
        <dbReference type="Proteomes" id="UP000465361"/>
    </source>
</evidence>
<dbReference type="Proteomes" id="UP000465361">
    <property type="component" value="Unassembled WGS sequence"/>
</dbReference>
<dbReference type="InterPro" id="IPR036390">
    <property type="entry name" value="WH_DNA-bd_sf"/>
</dbReference>
<keyword evidence="3" id="KW-1185">Reference proteome</keyword>
<evidence type="ECO:0000313" key="2">
    <source>
        <dbReference type="EMBL" id="GFG75842.1"/>
    </source>
</evidence>
<feature type="domain" description="Transcription regulator PadR N-terminal" evidence="1">
    <location>
        <begin position="1"/>
        <end position="60"/>
    </location>
</feature>
<proteinExistence type="predicted"/>